<dbReference type="EMBL" id="AP006619">
    <property type="protein sequence ID" value="BAD60529.1"/>
    <property type="molecule type" value="Genomic_DNA"/>
</dbReference>
<evidence type="ECO:0000256" key="2">
    <source>
        <dbReference type="ARBA" id="ARBA00023172"/>
    </source>
</evidence>
<evidence type="ECO:0000259" key="3">
    <source>
        <dbReference type="PROSITE" id="PS51898"/>
    </source>
</evidence>
<keyword evidence="4" id="KW-0614">Plasmid</keyword>
<evidence type="ECO:0000256" key="1">
    <source>
        <dbReference type="ARBA" id="ARBA00023125"/>
    </source>
</evidence>
<keyword evidence="1" id="KW-0238">DNA-binding</keyword>
<dbReference type="InterPro" id="IPR013762">
    <property type="entry name" value="Integrase-like_cat_sf"/>
</dbReference>
<dbReference type="HOGENOM" id="CLU_047407_3_0_11"/>
<keyword evidence="2" id="KW-0233">DNA recombination</keyword>
<accession>Q5YMR2</accession>
<dbReference type="Gene3D" id="1.10.150.130">
    <property type="match status" value="1"/>
</dbReference>
<dbReference type="SUPFAM" id="SSF56349">
    <property type="entry name" value="DNA breaking-rejoining enzymes"/>
    <property type="match status" value="1"/>
</dbReference>
<organism evidence="4 5">
    <name type="scientific">Nocardia farcinica (strain IFM 10152)</name>
    <dbReference type="NCBI Taxonomy" id="247156"/>
    <lineage>
        <taxon>Bacteria</taxon>
        <taxon>Bacillati</taxon>
        <taxon>Actinomycetota</taxon>
        <taxon>Actinomycetes</taxon>
        <taxon>Mycobacteriales</taxon>
        <taxon>Nocardiaceae</taxon>
        <taxon>Nocardia</taxon>
    </lineage>
</organism>
<dbReference type="InterPro" id="IPR011010">
    <property type="entry name" value="DNA_brk_join_enz"/>
</dbReference>
<dbReference type="SUPFAM" id="SSF47823">
    <property type="entry name" value="lambda integrase-like, N-terminal domain"/>
    <property type="match status" value="1"/>
</dbReference>
<dbReference type="GO" id="GO:0003677">
    <property type="term" value="F:DNA binding"/>
    <property type="evidence" value="ECO:0007669"/>
    <property type="project" value="UniProtKB-KW"/>
</dbReference>
<gene>
    <name evidence="4" type="ordered locus">PNF1_40</name>
</gene>
<keyword evidence="5" id="KW-1185">Reference proteome</keyword>
<evidence type="ECO:0000313" key="4">
    <source>
        <dbReference type="EMBL" id="BAD60529.1"/>
    </source>
</evidence>
<dbReference type="eggNOG" id="COG0582">
    <property type="taxonomic scope" value="Bacteria"/>
</dbReference>
<dbReference type="GO" id="GO:0006310">
    <property type="term" value="P:DNA recombination"/>
    <property type="evidence" value="ECO:0007669"/>
    <property type="project" value="UniProtKB-KW"/>
</dbReference>
<evidence type="ECO:0000313" key="5">
    <source>
        <dbReference type="Proteomes" id="UP000006820"/>
    </source>
</evidence>
<name>Q5YMR2_NOCFA</name>
<geneLocation type="plasmid" evidence="4 5">
    <name>pNF1</name>
</geneLocation>
<dbReference type="InterPro" id="IPR052925">
    <property type="entry name" value="Phage_Integrase-like_Recomb"/>
</dbReference>
<dbReference type="InterPro" id="IPR010998">
    <property type="entry name" value="Integrase_recombinase_N"/>
</dbReference>
<dbReference type="PROSITE" id="PS51898">
    <property type="entry name" value="TYR_RECOMBINASE"/>
    <property type="match status" value="1"/>
</dbReference>
<dbReference type="Proteomes" id="UP000006820">
    <property type="component" value="Plasmid pNF1"/>
</dbReference>
<dbReference type="PANTHER" id="PTHR34605">
    <property type="entry name" value="PHAGE_INTEGRASE DOMAIN-CONTAINING PROTEIN"/>
    <property type="match status" value="1"/>
</dbReference>
<reference evidence="4 5" key="1">
    <citation type="journal article" date="2004" name="Proc. Natl. Acad. Sci. U.S.A.">
        <title>The complete genomic sequence of Nocardia farcinica IFM 10152.</title>
        <authorList>
            <person name="Ishikawa J."/>
            <person name="Yamashita A."/>
            <person name="Mikami Y."/>
            <person name="Hoshino Y."/>
            <person name="Kurita H."/>
            <person name="Hotta K."/>
            <person name="Shiba T."/>
            <person name="Hattori M."/>
        </authorList>
    </citation>
    <scope>NUCLEOTIDE SEQUENCE [LARGE SCALE GENOMIC DNA]</scope>
    <source>
        <strain evidence="4 5">IFM 10152</strain>
        <plasmid evidence="5">Plasmid pNF1</plasmid>
    </source>
</reference>
<feature type="domain" description="Tyr recombinase" evidence="3">
    <location>
        <begin position="187"/>
        <end position="428"/>
    </location>
</feature>
<protein>
    <submittedName>
        <fullName evidence="4">Putative recombinase</fullName>
    </submittedName>
</protein>
<dbReference type="GO" id="GO:0015074">
    <property type="term" value="P:DNA integration"/>
    <property type="evidence" value="ECO:0007669"/>
    <property type="project" value="InterPro"/>
</dbReference>
<dbReference type="KEGG" id="nfa:PNF1_40"/>
<dbReference type="Gene3D" id="1.10.443.10">
    <property type="entry name" value="Intergrase catalytic core"/>
    <property type="match status" value="1"/>
</dbReference>
<sequence length="430" mass="47544">MRVWMSVYTAKLLHMTSKEIEVYRPAAAPALTDAEIDHIREVLKPLGMADVDSGAELTVAPLPSLSSEDVRLIGESTATARARNTIRSYATDWRRFERWCAANAARGHQALPAHPLTVALYISEAAALRDSKGRRRYAPPTLTRWVAAIGDHHRAAGYPHPGSARIVAGVLTGIRRACRAKGERRPERAEPVLVDDVRELVTQARRQAESDAQRIAAHRDAALLLMGFTGAFRASEMTERWLEDITPHRLDGLHVRLRISKGSQEEEVVVALPRGSEPATCPPCAWRRWLDLVAAHDAGGRVAVQQVLSKTGDGCEQHVCRGRWPELTNPRNPAFRAVDRHGNIASTALTAEAVGDMLRRRLMAVGYDKETAASFAGHSLRSGFVTQSYRLGASDYEIQRQTRHKSVAMLRVYAREHAPLVGNAATRLPW</sequence>
<dbReference type="PANTHER" id="PTHR34605:SF3">
    <property type="entry name" value="P CELL-TYPE AGGLUTINATION PROTEIN MAP4-LIKE-RELATED"/>
    <property type="match status" value="1"/>
</dbReference>
<dbReference type="CDD" id="cd00799">
    <property type="entry name" value="INT_Cre_C"/>
    <property type="match status" value="1"/>
</dbReference>
<dbReference type="AlphaFoldDB" id="Q5YMR2"/>
<dbReference type="InterPro" id="IPR002104">
    <property type="entry name" value="Integrase_catalytic"/>
</dbReference>
<proteinExistence type="predicted"/>